<name>A0AAE1ANI8_9GAST</name>
<dbReference type="AlphaFoldDB" id="A0AAE1ANI8"/>
<evidence type="ECO:0000313" key="2">
    <source>
        <dbReference type="Proteomes" id="UP001283361"/>
    </source>
</evidence>
<proteinExistence type="predicted"/>
<accession>A0AAE1ANI8</accession>
<dbReference type="Proteomes" id="UP001283361">
    <property type="component" value="Unassembled WGS sequence"/>
</dbReference>
<reference evidence="1" key="1">
    <citation type="journal article" date="2023" name="G3 (Bethesda)">
        <title>A reference genome for the long-term kleptoplast-retaining sea slug Elysia crispata morphotype clarki.</title>
        <authorList>
            <person name="Eastman K.E."/>
            <person name="Pendleton A.L."/>
            <person name="Shaikh M.A."/>
            <person name="Suttiyut T."/>
            <person name="Ogas R."/>
            <person name="Tomko P."/>
            <person name="Gavelis G."/>
            <person name="Widhalm J.R."/>
            <person name="Wisecaver J.H."/>
        </authorList>
    </citation>
    <scope>NUCLEOTIDE SEQUENCE</scope>
    <source>
        <strain evidence="1">ECLA1</strain>
    </source>
</reference>
<organism evidence="1 2">
    <name type="scientific">Elysia crispata</name>
    <name type="common">lettuce slug</name>
    <dbReference type="NCBI Taxonomy" id="231223"/>
    <lineage>
        <taxon>Eukaryota</taxon>
        <taxon>Metazoa</taxon>
        <taxon>Spiralia</taxon>
        <taxon>Lophotrochozoa</taxon>
        <taxon>Mollusca</taxon>
        <taxon>Gastropoda</taxon>
        <taxon>Heterobranchia</taxon>
        <taxon>Euthyneura</taxon>
        <taxon>Panpulmonata</taxon>
        <taxon>Sacoglossa</taxon>
        <taxon>Placobranchoidea</taxon>
        <taxon>Plakobranchidae</taxon>
        <taxon>Elysia</taxon>
    </lineage>
</organism>
<gene>
    <name evidence="1" type="ORF">RRG08_015905</name>
</gene>
<protein>
    <submittedName>
        <fullName evidence="1">Uncharacterized protein</fullName>
    </submittedName>
</protein>
<dbReference type="EMBL" id="JAWDGP010001540">
    <property type="protein sequence ID" value="KAK3790436.1"/>
    <property type="molecule type" value="Genomic_DNA"/>
</dbReference>
<comment type="caution">
    <text evidence="1">The sequence shown here is derived from an EMBL/GenBank/DDBJ whole genome shotgun (WGS) entry which is preliminary data.</text>
</comment>
<evidence type="ECO:0000313" key="1">
    <source>
        <dbReference type="EMBL" id="KAK3790436.1"/>
    </source>
</evidence>
<keyword evidence="2" id="KW-1185">Reference proteome</keyword>
<sequence length="77" mass="8748">MSLFMTVSPPGGVGCRWRQTWDGRDQGQIHLWPEKPPNKIRNSNILRARYVCLATLPSRHDVIETNANACTLEVTSR</sequence>